<feature type="non-terminal residue" evidence="2">
    <location>
        <position position="77"/>
    </location>
</feature>
<dbReference type="AlphaFoldDB" id="A0A8S0VCP9"/>
<dbReference type="Gramene" id="OE9A052149T1">
    <property type="protein sequence ID" value="OE9A052149C1"/>
    <property type="gene ID" value="OE9A052149"/>
</dbReference>
<dbReference type="Pfam" id="PF07727">
    <property type="entry name" value="RVT_2"/>
    <property type="match status" value="1"/>
</dbReference>
<comment type="caution">
    <text evidence="2">The sequence shown here is derived from an EMBL/GenBank/DDBJ whole genome shotgun (WGS) entry which is preliminary data.</text>
</comment>
<evidence type="ECO:0000313" key="2">
    <source>
        <dbReference type="EMBL" id="CAA3029533.1"/>
    </source>
</evidence>
<reference evidence="2 3" key="1">
    <citation type="submission" date="2019-12" db="EMBL/GenBank/DDBJ databases">
        <authorList>
            <person name="Alioto T."/>
            <person name="Alioto T."/>
            <person name="Gomez Garrido J."/>
        </authorList>
    </citation>
    <scope>NUCLEOTIDE SEQUENCE [LARGE SCALE GENOMIC DNA]</scope>
</reference>
<gene>
    <name evidence="2" type="ORF">OLEA9_A052149</name>
</gene>
<dbReference type="Proteomes" id="UP000594638">
    <property type="component" value="Unassembled WGS sequence"/>
</dbReference>
<accession>A0A8S0VCP9</accession>
<organism evidence="2 3">
    <name type="scientific">Olea europaea subsp. europaea</name>
    <dbReference type="NCBI Taxonomy" id="158383"/>
    <lineage>
        <taxon>Eukaryota</taxon>
        <taxon>Viridiplantae</taxon>
        <taxon>Streptophyta</taxon>
        <taxon>Embryophyta</taxon>
        <taxon>Tracheophyta</taxon>
        <taxon>Spermatophyta</taxon>
        <taxon>Magnoliopsida</taxon>
        <taxon>eudicotyledons</taxon>
        <taxon>Gunneridae</taxon>
        <taxon>Pentapetalae</taxon>
        <taxon>asterids</taxon>
        <taxon>lamiids</taxon>
        <taxon>Lamiales</taxon>
        <taxon>Oleaceae</taxon>
        <taxon>Oleeae</taxon>
        <taxon>Olea</taxon>
    </lineage>
</organism>
<evidence type="ECO:0000259" key="1">
    <source>
        <dbReference type="Pfam" id="PF07727"/>
    </source>
</evidence>
<proteinExistence type="predicted"/>
<dbReference type="OrthoDB" id="128382at2759"/>
<sequence>YRQSGADHSLFTHHQGKSFTIVFIYVDHILLAGNDLEAIFALKDYHALQFHINDLGVVKYFLGVEVARSSSGIFNNQ</sequence>
<feature type="domain" description="Reverse transcriptase Ty1/copia-type" evidence="1">
    <location>
        <begin position="2"/>
        <end position="73"/>
    </location>
</feature>
<keyword evidence="3" id="KW-1185">Reference proteome</keyword>
<name>A0A8S0VCP9_OLEEU</name>
<dbReference type="InterPro" id="IPR013103">
    <property type="entry name" value="RVT_2"/>
</dbReference>
<evidence type="ECO:0000313" key="3">
    <source>
        <dbReference type="Proteomes" id="UP000594638"/>
    </source>
</evidence>
<feature type="non-terminal residue" evidence="2">
    <location>
        <position position="1"/>
    </location>
</feature>
<protein>
    <submittedName>
        <fullName evidence="2">Retrovirus-related Pol poly from transposon TNT 1-94</fullName>
    </submittedName>
</protein>
<dbReference type="EMBL" id="CACTIH010009316">
    <property type="protein sequence ID" value="CAA3029533.1"/>
    <property type="molecule type" value="Genomic_DNA"/>
</dbReference>